<dbReference type="AlphaFoldDB" id="A0A1J5QJH2"/>
<organism evidence="1">
    <name type="scientific">mine drainage metagenome</name>
    <dbReference type="NCBI Taxonomy" id="410659"/>
    <lineage>
        <taxon>unclassified sequences</taxon>
        <taxon>metagenomes</taxon>
        <taxon>ecological metagenomes</taxon>
    </lineage>
</organism>
<reference evidence="1" key="1">
    <citation type="submission" date="2016-10" db="EMBL/GenBank/DDBJ databases">
        <title>Sequence of Gallionella enrichment culture.</title>
        <authorList>
            <person name="Poehlein A."/>
            <person name="Muehling M."/>
            <person name="Daniel R."/>
        </authorList>
    </citation>
    <scope>NUCLEOTIDE SEQUENCE</scope>
</reference>
<sequence length="53" mass="5857">MRPTIRQPALVPLVDDVMAALDRLELTRGVGPGLVGEREVRTLPIDHDEQGPR</sequence>
<comment type="caution">
    <text evidence="1">The sequence shown here is derived from an EMBL/GenBank/DDBJ whole genome shotgun (WGS) entry which is preliminary data.</text>
</comment>
<proteinExistence type="predicted"/>
<evidence type="ECO:0000313" key="1">
    <source>
        <dbReference type="EMBL" id="OIQ83434.1"/>
    </source>
</evidence>
<dbReference type="EMBL" id="MLJW01000703">
    <property type="protein sequence ID" value="OIQ83434.1"/>
    <property type="molecule type" value="Genomic_DNA"/>
</dbReference>
<protein>
    <submittedName>
        <fullName evidence="1">Uncharacterized protein</fullName>
    </submittedName>
</protein>
<accession>A0A1J5QJH2</accession>
<gene>
    <name evidence="1" type="ORF">GALL_347560</name>
</gene>
<name>A0A1J5QJH2_9ZZZZ</name>